<keyword evidence="1" id="KW-0472">Membrane</keyword>
<dbReference type="RefSeq" id="XP_062790982.1">
    <property type="nucleotide sequence ID" value="XM_062934931.1"/>
</dbReference>
<name>A0ABZ1CY13_9TREE</name>
<keyword evidence="1" id="KW-1133">Transmembrane helix</keyword>
<dbReference type="GeneID" id="87955326"/>
<organism evidence="2 3">
    <name type="scientific">Kwoniella shivajii</name>
    <dbReference type="NCBI Taxonomy" id="564305"/>
    <lineage>
        <taxon>Eukaryota</taxon>
        <taxon>Fungi</taxon>
        <taxon>Dikarya</taxon>
        <taxon>Basidiomycota</taxon>
        <taxon>Agaricomycotina</taxon>
        <taxon>Tremellomycetes</taxon>
        <taxon>Tremellales</taxon>
        <taxon>Cryptococcaceae</taxon>
        <taxon>Kwoniella</taxon>
    </lineage>
</organism>
<dbReference type="Proteomes" id="UP001329825">
    <property type="component" value="Chromosome 4"/>
</dbReference>
<proteinExistence type="predicted"/>
<reference evidence="2 3" key="1">
    <citation type="submission" date="2024-01" db="EMBL/GenBank/DDBJ databases">
        <title>Comparative genomics of Cryptococcus and Kwoniella reveals pathogenesis evolution and contrasting modes of karyotype evolution via chromosome fusion or intercentromeric recombination.</title>
        <authorList>
            <person name="Coelho M.A."/>
            <person name="David-Palma M."/>
            <person name="Shea T."/>
            <person name="Bowers K."/>
            <person name="McGinley-Smith S."/>
            <person name="Mohammad A.W."/>
            <person name="Gnirke A."/>
            <person name="Yurkov A.M."/>
            <person name="Nowrousian M."/>
            <person name="Sun S."/>
            <person name="Cuomo C.A."/>
            <person name="Heitman J."/>
        </authorList>
    </citation>
    <scope>NUCLEOTIDE SEQUENCE [LARGE SCALE GENOMIC DNA]</scope>
    <source>
        <strain evidence="2">CBS 11374</strain>
    </source>
</reference>
<accession>A0ABZ1CY13</accession>
<protein>
    <submittedName>
        <fullName evidence="2">Uncharacterized protein</fullName>
    </submittedName>
</protein>
<evidence type="ECO:0000313" key="3">
    <source>
        <dbReference type="Proteomes" id="UP001329825"/>
    </source>
</evidence>
<sequence length="176" mass="19051">MPSLETAGTIVSTMSTTYTITTTYTNSIGNGIATSTLLLTNTPSSASSSNSNSSSTSDGDTYVYSYATSKIVRTAVAAGVIVLALTALVLFIKISSWIRFHQRLRRHSNLTLSLQSEQRANAYEIAAWADEPNTAPIRGDGIKEKKSRKERRELLKAIRRGGGNAYQVKEWEGVAA</sequence>
<feature type="transmembrane region" description="Helical" evidence="1">
    <location>
        <begin position="75"/>
        <end position="98"/>
    </location>
</feature>
<dbReference type="EMBL" id="CP141884">
    <property type="protein sequence ID" value="WRT66242.1"/>
    <property type="molecule type" value="Genomic_DNA"/>
</dbReference>
<evidence type="ECO:0000256" key="1">
    <source>
        <dbReference type="SAM" id="Phobius"/>
    </source>
</evidence>
<evidence type="ECO:0000313" key="2">
    <source>
        <dbReference type="EMBL" id="WRT66242.1"/>
    </source>
</evidence>
<gene>
    <name evidence="2" type="ORF">IL334_003195</name>
</gene>
<keyword evidence="1" id="KW-0812">Transmembrane</keyword>
<keyword evidence="3" id="KW-1185">Reference proteome</keyword>